<evidence type="ECO:0000259" key="1">
    <source>
        <dbReference type="Pfam" id="PF12680"/>
    </source>
</evidence>
<dbReference type="InterPro" id="IPR032710">
    <property type="entry name" value="NTF2-like_dom_sf"/>
</dbReference>
<dbReference type="AlphaFoldDB" id="A0A7K1FPB4"/>
<organism evidence="2 3">
    <name type="scientific">Nakamurella alba</name>
    <dbReference type="NCBI Taxonomy" id="2665158"/>
    <lineage>
        <taxon>Bacteria</taxon>
        <taxon>Bacillati</taxon>
        <taxon>Actinomycetota</taxon>
        <taxon>Actinomycetes</taxon>
        <taxon>Nakamurellales</taxon>
        <taxon>Nakamurellaceae</taxon>
        <taxon>Nakamurella</taxon>
    </lineage>
</organism>
<sequence length="107" mass="11070">MSDIALPKAVADFVAATNAHDTDGLLAVFADGAVVSDDGHTLTTATEIRSWIGSHLIDPQVVLSPTSYENNRLVASAVATSIAAPMNFAFDLAITGDLVTDLSIDLA</sequence>
<evidence type="ECO:0000313" key="2">
    <source>
        <dbReference type="EMBL" id="MTD15063.1"/>
    </source>
</evidence>
<name>A0A7K1FPB4_9ACTN</name>
<protein>
    <recommendedName>
        <fullName evidence="1">SnoaL-like domain-containing protein</fullName>
    </recommendedName>
</protein>
<proteinExistence type="predicted"/>
<dbReference type="Pfam" id="PF12680">
    <property type="entry name" value="SnoaL_2"/>
    <property type="match status" value="1"/>
</dbReference>
<comment type="caution">
    <text evidence="2">The sequence shown here is derived from an EMBL/GenBank/DDBJ whole genome shotgun (WGS) entry which is preliminary data.</text>
</comment>
<dbReference type="InterPro" id="IPR037401">
    <property type="entry name" value="SnoaL-like"/>
</dbReference>
<keyword evidence="3" id="KW-1185">Reference proteome</keyword>
<dbReference type="Proteomes" id="UP000460221">
    <property type="component" value="Unassembled WGS sequence"/>
</dbReference>
<dbReference type="EMBL" id="WLYK01000005">
    <property type="protein sequence ID" value="MTD15063.1"/>
    <property type="molecule type" value="Genomic_DNA"/>
</dbReference>
<dbReference type="Gene3D" id="3.10.450.50">
    <property type="match status" value="1"/>
</dbReference>
<accession>A0A7K1FPB4</accession>
<dbReference type="RefSeq" id="WP_154769032.1">
    <property type="nucleotide sequence ID" value="NZ_WLYK01000005.1"/>
</dbReference>
<feature type="domain" description="SnoaL-like" evidence="1">
    <location>
        <begin position="10"/>
        <end position="80"/>
    </location>
</feature>
<reference evidence="2 3" key="1">
    <citation type="submission" date="2019-11" db="EMBL/GenBank/DDBJ databases">
        <authorList>
            <person name="Jiang L.-Q."/>
        </authorList>
    </citation>
    <scope>NUCLEOTIDE SEQUENCE [LARGE SCALE GENOMIC DNA]</scope>
    <source>
        <strain evidence="2 3">YIM 132087</strain>
    </source>
</reference>
<evidence type="ECO:0000313" key="3">
    <source>
        <dbReference type="Proteomes" id="UP000460221"/>
    </source>
</evidence>
<dbReference type="SUPFAM" id="SSF54427">
    <property type="entry name" value="NTF2-like"/>
    <property type="match status" value="1"/>
</dbReference>
<gene>
    <name evidence="2" type="ORF">GIS00_14060</name>
</gene>